<dbReference type="AlphaFoldDB" id="A0A3B0TVT7"/>
<dbReference type="PROSITE" id="PS50987">
    <property type="entry name" value="HTH_ARSR_2"/>
    <property type="match status" value="1"/>
</dbReference>
<dbReference type="CDD" id="cd00090">
    <property type="entry name" value="HTH_ARSR"/>
    <property type="match status" value="1"/>
</dbReference>
<dbReference type="EMBL" id="UOEQ01000307">
    <property type="protein sequence ID" value="VAW20870.1"/>
    <property type="molecule type" value="Genomic_DNA"/>
</dbReference>
<organism evidence="2">
    <name type="scientific">hydrothermal vent metagenome</name>
    <dbReference type="NCBI Taxonomy" id="652676"/>
    <lineage>
        <taxon>unclassified sequences</taxon>
        <taxon>metagenomes</taxon>
        <taxon>ecological metagenomes</taxon>
    </lineage>
</organism>
<dbReference type="InterPro" id="IPR036390">
    <property type="entry name" value="WH_DNA-bd_sf"/>
</dbReference>
<sequence>MDSNLVFQALADKTRRMILERIYEQSGQSLSALAMGMDISRQAVAKHMAILERAELVVSRRVGRARLHYLNPLPFRAVSGRWLKKFEQVKIVDLMPERSGE</sequence>
<reference evidence="2" key="1">
    <citation type="submission" date="2018-06" db="EMBL/GenBank/DDBJ databases">
        <authorList>
            <person name="Zhirakovskaya E."/>
        </authorList>
    </citation>
    <scope>NUCLEOTIDE SEQUENCE</scope>
</reference>
<evidence type="ECO:0000313" key="2">
    <source>
        <dbReference type="EMBL" id="VAW20870.1"/>
    </source>
</evidence>
<feature type="domain" description="HTH arsR-type" evidence="1">
    <location>
        <begin position="1"/>
        <end position="90"/>
    </location>
</feature>
<dbReference type="InterPro" id="IPR001845">
    <property type="entry name" value="HTH_ArsR_DNA-bd_dom"/>
</dbReference>
<proteinExistence type="predicted"/>
<dbReference type="PANTHER" id="PTHR38600">
    <property type="entry name" value="TRANSCRIPTIONAL REGULATORY PROTEIN"/>
    <property type="match status" value="1"/>
</dbReference>
<dbReference type="PRINTS" id="PR00778">
    <property type="entry name" value="HTHARSR"/>
</dbReference>
<dbReference type="Gene3D" id="1.10.10.10">
    <property type="entry name" value="Winged helix-like DNA-binding domain superfamily/Winged helix DNA-binding domain"/>
    <property type="match status" value="1"/>
</dbReference>
<accession>A0A3B0TVT7</accession>
<dbReference type="PANTHER" id="PTHR38600:SF1">
    <property type="entry name" value="TRANSCRIPTIONAL REGULATORY PROTEIN"/>
    <property type="match status" value="1"/>
</dbReference>
<evidence type="ECO:0000259" key="1">
    <source>
        <dbReference type="PROSITE" id="PS50987"/>
    </source>
</evidence>
<dbReference type="SUPFAM" id="SSF46785">
    <property type="entry name" value="Winged helix' DNA-binding domain"/>
    <property type="match status" value="1"/>
</dbReference>
<dbReference type="NCBIfam" id="NF033788">
    <property type="entry name" value="HTH_metalloreg"/>
    <property type="match status" value="1"/>
</dbReference>
<dbReference type="GO" id="GO:0003700">
    <property type="term" value="F:DNA-binding transcription factor activity"/>
    <property type="evidence" value="ECO:0007669"/>
    <property type="project" value="InterPro"/>
</dbReference>
<dbReference type="SMART" id="SM00418">
    <property type="entry name" value="HTH_ARSR"/>
    <property type="match status" value="1"/>
</dbReference>
<dbReference type="InterPro" id="IPR011991">
    <property type="entry name" value="ArsR-like_HTH"/>
</dbReference>
<protein>
    <submittedName>
        <fullName evidence="2">Transcriptional regulator, ArsR family</fullName>
    </submittedName>
</protein>
<gene>
    <name evidence="2" type="ORF">MNBD_ALPHA11-2452</name>
</gene>
<dbReference type="Pfam" id="PF12840">
    <property type="entry name" value="HTH_20"/>
    <property type="match status" value="1"/>
</dbReference>
<dbReference type="InterPro" id="IPR036388">
    <property type="entry name" value="WH-like_DNA-bd_sf"/>
</dbReference>
<name>A0A3B0TVT7_9ZZZZ</name>